<dbReference type="RefSeq" id="WP_184882707.1">
    <property type="nucleotide sequence ID" value="NZ_BAAAHD010000020.1"/>
</dbReference>
<proteinExistence type="predicted"/>
<reference evidence="2 3" key="2">
    <citation type="submission" date="2020-08" db="EMBL/GenBank/DDBJ databases">
        <title>Sequencing the genomes of 1000 actinobacteria strains.</title>
        <authorList>
            <person name="Klenk H.-P."/>
        </authorList>
    </citation>
    <scope>NUCLEOTIDE SEQUENCE [LARGE SCALE GENOMIC DNA]</scope>
    <source>
        <strain evidence="2 3">DSM 44772</strain>
    </source>
</reference>
<protein>
    <submittedName>
        <fullName evidence="2">Uncharacterized protein</fullName>
    </submittedName>
</protein>
<evidence type="ECO:0000313" key="1">
    <source>
        <dbReference type="EMBL" id="GAA0559350.1"/>
    </source>
</evidence>
<dbReference type="EMBL" id="BAAAHD010000020">
    <property type="protein sequence ID" value="GAA0559350.1"/>
    <property type="molecule type" value="Genomic_DNA"/>
</dbReference>
<evidence type="ECO:0000313" key="4">
    <source>
        <dbReference type="Proteomes" id="UP001501427"/>
    </source>
</evidence>
<organism evidence="2 3">
    <name type="scientific">Actinomadura livida</name>
    <dbReference type="NCBI Taxonomy" id="79909"/>
    <lineage>
        <taxon>Bacteria</taxon>
        <taxon>Bacillati</taxon>
        <taxon>Actinomycetota</taxon>
        <taxon>Actinomycetes</taxon>
        <taxon>Streptosporangiales</taxon>
        <taxon>Thermomonosporaceae</taxon>
        <taxon>Actinomadura</taxon>
    </lineage>
</organism>
<evidence type="ECO:0000313" key="2">
    <source>
        <dbReference type="EMBL" id="MBB4774183.1"/>
    </source>
</evidence>
<evidence type="ECO:0000313" key="3">
    <source>
        <dbReference type="Proteomes" id="UP000549343"/>
    </source>
</evidence>
<name>A0A7W7ICF5_9ACTN</name>
<dbReference type="Proteomes" id="UP001501427">
    <property type="component" value="Unassembled WGS sequence"/>
</dbReference>
<gene>
    <name evidence="2" type="ORF">F4557_002601</name>
    <name evidence="1" type="ORF">GCM10009546_21850</name>
</gene>
<reference evidence="1" key="3">
    <citation type="submission" date="2023-12" db="EMBL/GenBank/DDBJ databases">
        <authorList>
            <person name="Sun Q."/>
            <person name="Inoue M."/>
        </authorList>
    </citation>
    <scope>NUCLEOTIDE SEQUENCE</scope>
    <source>
        <strain evidence="1">JCM 10667</strain>
    </source>
</reference>
<dbReference type="EMBL" id="JACHMV010000001">
    <property type="protein sequence ID" value="MBB4774183.1"/>
    <property type="molecule type" value="Genomic_DNA"/>
</dbReference>
<accession>A0A7W7ICF5</accession>
<dbReference type="Proteomes" id="UP000549343">
    <property type="component" value="Unassembled WGS sequence"/>
</dbReference>
<comment type="caution">
    <text evidence="2">The sequence shown here is derived from an EMBL/GenBank/DDBJ whole genome shotgun (WGS) entry which is preliminary data.</text>
</comment>
<keyword evidence="4" id="KW-1185">Reference proteome</keyword>
<sequence>MTATDDDVTVTVTVKREELDAVADRLGTRSDAETVLASVHGAGALTELVTAALRFGRLAAADDARRQTLQIRAMLDDLAPDPSSRGLLLSALSATRPAAGRRRRAVPTSEFMAEFKGLRPLDPERFRADIDDGFDIEPDDPYKRAQG</sequence>
<reference evidence="1 4" key="1">
    <citation type="journal article" date="2019" name="Int. J. Syst. Evol. Microbiol.">
        <title>The Global Catalogue of Microorganisms (GCM) 10K type strain sequencing project: providing services to taxonomists for standard genome sequencing and annotation.</title>
        <authorList>
            <consortium name="The Broad Institute Genomics Platform"/>
            <consortium name="The Broad Institute Genome Sequencing Center for Infectious Disease"/>
            <person name="Wu L."/>
            <person name="Ma J."/>
        </authorList>
    </citation>
    <scope>NUCLEOTIDE SEQUENCE [LARGE SCALE GENOMIC DNA]</scope>
    <source>
        <strain evidence="1 4">JCM 10667</strain>
    </source>
</reference>
<dbReference type="AlphaFoldDB" id="A0A7W7ICF5"/>